<dbReference type="InterPro" id="IPR036188">
    <property type="entry name" value="FAD/NAD-bd_sf"/>
</dbReference>
<dbReference type="PANTHER" id="PTHR43539">
    <property type="entry name" value="FLAVIN-BINDING MONOOXYGENASE-LIKE PROTEIN (AFU_ORTHOLOGUE AFUA_4G09220)"/>
    <property type="match status" value="1"/>
</dbReference>
<dbReference type="PRINTS" id="PR00469">
    <property type="entry name" value="PNDRDTASEII"/>
</dbReference>
<gene>
    <name evidence="2" type="ORF">HW450_09030</name>
</gene>
<dbReference type="Gene3D" id="3.50.50.60">
    <property type="entry name" value="FAD/NAD(P)-binding domain"/>
    <property type="match status" value="1"/>
</dbReference>
<dbReference type="GO" id="GO:0050660">
    <property type="term" value="F:flavin adenine dinucleotide binding"/>
    <property type="evidence" value="ECO:0007669"/>
    <property type="project" value="TreeGrafter"/>
</dbReference>
<reference evidence="2 3" key="1">
    <citation type="submission" date="2020-07" db="EMBL/GenBank/DDBJ databases">
        <title>non toxigenic Corynebacterium sp. nov from a clinical source.</title>
        <authorList>
            <person name="Bernier A.-M."/>
            <person name="Bernard K."/>
        </authorList>
    </citation>
    <scope>NUCLEOTIDE SEQUENCE [LARGE SCALE GENOMIC DNA]</scope>
    <source>
        <strain evidence="3">NML 93-0612</strain>
    </source>
</reference>
<dbReference type="EMBL" id="CP059833">
    <property type="protein sequence ID" value="QMV84505.1"/>
    <property type="molecule type" value="Genomic_DNA"/>
</dbReference>
<evidence type="ECO:0000256" key="1">
    <source>
        <dbReference type="ARBA" id="ARBA00023002"/>
    </source>
</evidence>
<dbReference type="PRINTS" id="PR00368">
    <property type="entry name" value="FADPNR"/>
</dbReference>
<dbReference type="InterPro" id="IPR050982">
    <property type="entry name" value="Auxin_biosynth/cation_transpt"/>
</dbReference>
<dbReference type="Pfam" id="PF13738">
    <property type="entry name" value="Pyr_redox_3"/>
    <property type="match status" value="1"/>
</dbReference>
<evidence type="ECO:0000313" key="3">
    <source>
        <dbReference type="Proteomes" id="UP000515570"/>
    </source>
</evidence>
<proteinExistence type="predicted"/>
<evidence type="ECO:0000313" key="2">
    <source>
        <dbReference type="EMBL" id="QMV84505.1"/>
    </source>
</evidence>
<sequence>MSHLRVVVIGAGQAGLAAGQQLAHRGLIPGTDFLILDANSGPGGAWRHRWDSLTLGAAHHIADLPGMAAPLADDHTPASVAVARYYEAYEQQFNLHVRRPVKVTSVTMPDNFHLSLSDGTELTADVVISATGTWDSPFIPYVPGIDAFQGRQLHTRDFKNATDFAGQRTLVVGGGLSAIQFLLQLEKVTDTVWTTRRPPEWRREGISPEWGRTVENRVRSHVFAGEPPRSVVASTGIPARPEYRAGVERGLLISRGMISHISPTAVTFQGSDSPAAYGWDPFPAGTEVEVDTIFWNTGFRHSLNHLAPLQLRNSRGGIDMIDEVTPLRNPRLLLAGYGSTASTVGATRAGRLAAKRAIGELQ</sequence>
<dbReference type="Proteomes" id="UP000515570">
    <property type="component" value="Chromosome"/>
</dbReference>
<dbReference type="AlphaFoldDB" id="A0A7G5FD14"/>
<dbReference type="GO" id="GO:0004497">
    <property type="term" value="F:monooxygenase activity"/>
    <property type="evidence" value="ECO:0007669"/>
    <property type="project" value="TreeGrafter"/>
</dbReference>
<dbReference type="SUPFAM" id="SSF51905">
    <property type="entry name" value="FAD/NAD(P)-binding domain"/>
    <property type="match status" value="2"/>
</dbReference>
<accession>A0A7G5FD14</accession>
<keyword evidence="3" id="KW-1185">Reference proteome</keyword>
<organism evidence="2 3">
    <name type="scientific">Corynebacterium hindlerae</name>
    <dbReference type="NCBI Taxonomy" id="699041"/>
    <lineage>
        <taxon>Bacteria</taxon>
        <taxon>Bacillati</taxon>
        <taxon>Actinomycetota</taxon>
        <taxon>Actinomycetes</taxon>
        <taxon>Mycobacteriales</taxon>
        <taxon>Corynebacteriaceae</taxon>
        <taxon>Corynebacterium</taxon>
    </lineage>
</organism>
<protein>
    <submittedName>
        <fullName evidence="2">NAD(P)/FAD-dependent oxidoreductase</fullName>
    </submittedName>
</protein>
<keyword evidence="1" id="KW-0560">Oxidoreductase</keyword>
<name>A0A7G5FD14_9CORY</name>
<dbReference type="PANTHER" id="PTHR43539:SF78">
    <property type="entry name" value="FLAVIN-CONTAINING MONOOXYGENASE"/>
    <property type="match status" value="1"/>
</dbReference>
<dbReference type="RefSeq" id="WP_182385314.1">
    <property type="nucleotide sequence ID" value="NZ_CP059833.1"/>
</dbReference>